<feature type="compositionally biased region" description="Polar residues" evidence="1">
    <location>
        <begin position="122"/>
        <end position="131"/>
    </location>
</feature>
<evidence type="ECO:0000313" key="2">
    <source>
        <dbReference type="EMBL" id="AIQ13642.1"/>
    </source>
</evidence>
<dbReference type="STRING" id="44251.PDUR_18255"/>
<evidence type="ECO:0000256" key="1">
    <source>
        <dbReference type="SAM" id="MobiDB-lite"/>
    </source>
</evidence>
<proteinExistence type="predicted"/>
<dbReference type="RefSeq" id="WP_042207447.1">
    <property type="nucleotide sequence ID" value="NZ_CP009288.1"/>
</dbReference>
<evidence type="ECO:0000313" key="3">
    <source>
        <dbReference type="Proteomes" id="UP000029409"/>
    </source>
</evidence>
<dbReference type="Proteomes" id="UP000029409">
    <property type="component" value="Chromosome"/>
</dbReference>
<dbReference type="EMBL" id="CP009288">
    <property type="protein sequence ID" value="AIQ13642.1"/>
    <property type="molecule type" value="Genomic_DNA"/>
</dbReference>
<name>A0A089HRC0_PAEDU</name>
<organism evidence="2 3">
    <name type="scientific">Paenibacillus durus</name>
    <name type="common">Paenibacillus azotofixans</name>
    <dbReference type="NCBI Taxonomy" id="44251"/>
    <lineage>
        <taxon>Bacteria</taxon>
        <taxon>Bacillati</taxon>
        <taxon>Bacillota</taxon>
        <taxon>Bacilli</taxon>
        <taxon>Bacillales</taxon>
        <taxon>Paenibacillaceae</taxon>
        <taxon>Paenibacillus</taxon>
    </lineage>
</organism>
<sequence>MGAAVVYNNEGMFVDVTTIWDNGYFFKGAFVPGQDNYATLAEAVACLTGFSLQMAERDAAVRDLSGYYTHTTGKVVPHPLTDKLRAWVRADYDLAESSFLSETEMQRRRTQHESLSYEDRANTSTGLDGTPTNEWMIEVRRVGGSAETKDWPDKEDRVKVRF</sequence>
<gene>
    <name evidence="2" type="ORF">PDUR_18255</name>
</gene>
<dbReference type="AlphaFoldDB" id="A0A089HRC0"/>
<feature type="region of interest" description="Disordered" evidence="1">
    <location>
        <begin position="110"/>
        <end position="131"/>
    </location>
</feature>
<accession>A0A089HRC0</accession>
<dbReference type="OrthoDB" id="9878180at2"/>
<protein>
    <submittedName>
        <fullName evidence="2">Uncharacterized protein</fullName>
    </submittedName>
</protein>
<keyword evidence="3" id="KW-1185">Reference proteome</keyword>
<dbReference type="KEGG" id="pdu:PDUR_18255"/>
<feature type="compositionally biased region" description="Basic and acidic residues" evidence="1">
    <location>
        <begin position="110"/>
        <end position="121"/>
    </location>
</feature>
<reference evidence="2 3" key="1">
    <citation type="submission" date="2014-08" db="EMBL/GenBank/DDBJ databases">
        <title>Comparative genomics of the Paenibacillus odorifer group.</title>
        <authorList>
            <person name="den Bakker H.C."/>
            <person name="Tsai Y.-C."/>
            <person name="Martin N."/>
            <person name="Korlach J."/>
            <person name="Wiedmann M."/>
        </authorList>
    </citation>
    <scope>NUCLEOTIDE SEQUENCE [LARGE SCALE GENOMIC DNA]</scope>
    <source>
        <strain evidence="2 3">DSM 1735</strain>
    </source>
</reference>